<dbReference type="PROSITE" id="PS00039">
    <property type="entry name" value="DEAD_ATP_HELICASE"/>
    <property type="match status" value="1"/>
</dbReference>
<dbReference type="Gene3D" id="3.30.420.40">
    <property type="match status" value="2"/>
</dbReference>
<comment type="catalytic activity">
    <reaction evidence="8">
        <text>ATP + H2O = ADP + phosphate + H(+)</text>
        <dbReference type="Rhea" id="RHEA:13065"/>
        <dbReference type="ChEBI" id="CHEBI:15377"/>
        <dbReference type="ChEBI" id="CHEBI:15378"/>
        <dbReference type="ChEBI" id="CHEBI:30616"/>
        <dbReference type="ChEBI" id="CHEBI:43474"/>
        <dbReference type="ChEBI" id="CHEBI:456216"/>
        <dbReference type="EC" id="3.6.4.13"/>
    </reaction>
</comment>
<dbReference type="Pfam" id="PF00270">
    <property type="entry name" value="DEAD"/>
    <property type="match status" value="1"/>
</dbReference>
<dbReference type="Proteomes" id="UP001152797">
    <property type="component" value="Unassembled WGS sequence"/>
</dbReference>
<gene>
    <name evidence="16" type="ORF">C1SCF055_LOCUS44842</name>
</gene>
<accession>A0A9P1M6J6</accession>
<dbReference type="InterPro" id="IPR004000">
    <property type="entry name" value="Actin"/>
</dbReference>
<evidence type="ECO:0000256" key="6">
    <source>
        <dbReference type="ARBA" id="ARBA00022840"/>
    </source>
</evidence>
<comment type="similarity">
    <text evidence="1 10">Belongs to the actin family.</text>
</comment>
<evidence type="ECO:0000313" key="18">
    <source>
        <dbReference type="Proteomes" id="UP001152797"/>
    </source>
</evidence>
<evidence type="ECO:0000259" key="15">
    <source>
        <dbReference type="PROSITE" id="PS51195"/>
    </source>
</evidence>
<dbReference type="GO" id="GO:0003723">
    <property type="term" value="F:RNA binding"/>
    <property type="evidence" value="ECO:0007669"/>
    <property type="project" value="UniProtKB-KW"/>
</dbReference>
<dbReference type="Gene3D" id="3.90.1410.10">
    <property type="entry name" value="set domain protein methyltransferase, domain 1"/>
    <property type="match status" value="1"/>
</dbReference>
<dbReference type="PROSITE" id="PS50280">
    <property type="entry name" value="SET"/>
    <property type="match status" value="1"/>
</dbReference>
<dbReference type="InterPro" id="IPR001650">
    <property type="entry name" value="Helicase_C-like"/>
</dbReference>
<dbReference type="SMART" id="SM00487">
    <property type="entry name" value="DEXDc"/>
    <property type="match status" value="1"/>
</dbReference>
<protein>
    <recommendedName>
        <fullName evidence="2">RNA helicase</fullName>
        <ecNumber evidence="2">3.6.4.13</ecNumber>
    </recommendedName>
</protein>
<keyword evidence="4" id="KW-0378">Hydrolase</keyword>
<evidence type="ECO:0000256" key="4">
    <source>
        <dbReference type="ARBA" id="ARBA00022801"/>
    </source>
</evidence>
<dbReference type="InterPro" id="IPR011545">
    <property type="entry name" value="DEAD/DEAH_box_helicase_dom"/>
</dbReference>
<evidence type="ECO:0000256" key="7">
    <source>
        <dbReference type="ARBA" id="ARBA00022884"/>
    </source>
</evidence>
<evidence type="ECO:0000256" key="10">
    <source>
        <dbReference type="RuleBase" id="RU000487"/>
    </source>
</evidence>
<dbReference type="GO" id="GO:0016787">
    <property type="term" value="F:hydrolase activity"/>
    <property type="evidence" value="ECO:0007669"/>
    <property type="project" value="UniProtKB-KW"/>
</dbReference>
<dbReference type="FunFam" id="3.30.420.40:FF:000058">
    <property type="entry name" value="Putative actin-related protein 5"/>
    <property type="match status" value="1"/>
</dbReference>
<dbReference type="CDD" id="cd10527">
    <property type="entry name" value="SET_LSMT"/>
    <property type="match status" value="1"/>
</dbReference>
<name>A0A9P1M6J6_9DINO</name>
<dbReference type="InterPro" id="IPR046341">
    <property type="entry name" value="SET_dom_sf"/>
</dbReference>
<dbReference type="InterPro" id="IPR014001">
    <property type="entry name" value="Helicase_ATP-bd"/>
</dbReference>
<evidence type="ECO:0000256" key="11">
    <source>
        <dbReference type="SAM" id="MobiDB-lite"/>
    </source>
</evidence>
<dbReference type="PROSITE" id="PS51194">
    <property type="entry name" value="HELICASE_CTER"/>
    <property type="match status" value="1"/>
</dbReference>
<reference evidence="16" key="1">
    <citation type="submission" date="2022-10" db="EMBL/GenBank/DDBJ databases">
        <authorList>
            <person name="Chen Y."/>
            <person name="Dougan E. K."/>
            <person name="Chan C."/>
            <person name="Rhodes N."/>
            <person name="Thang M."/>
        </authorList>
    </citation>
    <scope>NUCLEOTIDE SEQUENCE</scope>
</reference>
<dbReference type="EMBL" id="CAMXCT030006810">
    <property type="protein sequence ID" value="CAL4807737.1"/>
    <property type="molecule type" value="Genomic_DNA"/>
</dbReference>
<dbReference type="InterPro" id="IPR043129">
    <property type="entry name" value="ATPase_NBD"/>
</dbReference>
<dbReference type="InterPro" id="IPR014014">
    <property type="entry name" value="RNA_helicase_DEAD_Q_motif"/>
</dbReference>
<dbReference type="SUPFAM" id="SSF52540">
    <property type="entry name" value="P-loop containing nucleoside triphosphate hydrolases"/>
    <property type="match status" value="1"/>
</dbReference>
<organism evidence="16">
    <name type="scientific">Cladocopium goreaui</name>
    <dbReference type="NCBI Taxonomy" id="2562237"/>
    <lineage>
        <taxon>Eukaryota</taxon>
        <taxon>Sar</taxon>
        <taxon>Alveolata</taxon>
        <taxon>Dinophyceae</taxon>
        <taxon>Suessiales</taxon>
        <taxon>Symbiodiniaceae</taxon>
        <taxon>Cladocopium</taxon>
    </lineage>
</organism>
<sequence length="1586" mass="176252">MDLATFSRVTLADFASTGRGAALLCDVKQGDVLLEVPLDRCWTAEAARQFLVTKELESGEITEKEAIIAHLMMAKTLQEDSEGSGHLAMLPSLESMNLPAFWKDSDLQLLEGSEVHTHAVRLQEELLEDFEELQKRLRCKEKVDFETFQWAWSIYSSRVMSLTRPDGTSIFAIVPGLDMFNHSPHVSTGLFQLGEDVVCVKAGEDLMKGQQAFINYAADMYNSQMLLSFGFILDDSDLQSSEVTLSLQVSPAQLEVHRKLLDSLEGPLSRILHLPSGNDSELIVKHVLTWKTPLPAAFLAQVRIQHMDLNQQRMESVVAQAAYGLTAKDEIRTLLLISMLLEGKLQELQRPERSGPVILALRQCAGERLVLREALAEVDRMILATIRKALSSLKSTAGRDAAETAETAQTPWLHRLNAASSRLSAEVSSVARLSKNLCDRLPKVHLIQACHIFNAWLVGRNDHELLPRLCFAKTTWPFDQAECDHTDASASILGLEADGQKPGGGYAGQPSSGAVSSCENPYLSLYHEKIKLWGSWLLAQWIHADAFQLSDLSSMGQEQVMLRNHHAWSVPSDAALRILASHAPLLELGAGTGYWASLLKQRSVDIVAFDEKHFHSSFNSQTDISEGQEISSRYFCDVKQGGPESVGQYEDRTLLLMWPDYMGFGAYGLQCLQHYKGQKLILIGEWKNSTFGSYSKGVSEHGQSFSLEFQNKVEEEFQLVESLDLPNWPLFLDRLQVFQREQKGSGSLKLYAVSINLQIDISQLWMFLMVCILQLLPKQDVEVVRTFNAMGLKEDVLRGVFAYGFEKPSAVQQRAVRPILQGRDVIVQSQSGTGKTSVFCLGALQSVDFNRMEPQAILLSPTRELAVQSAKVCLALGDYVNCKIHSCLGGKSVKDGIKVMKSGVHIISGTPGRVLSMIRQQHLPVKRIKMLVLDEADEMLSKGFKEQVYGIKRLLPEKLQIVLVSATLPDEVLELTEDFMKKPFRLLVKRDELSLHGIQQFYVAVDKEQWKFDTLCDIFDSVAITQAVIFCNNRKKVDWLAKKMRESNFPIAAIHGDMPQKDRDTVMEAFRDGRSRQLVATDLIGRGLDVQQVSLVINYDVPTSREFYLHRIGRSGRFGRKGVAVNFMRTEDEPLIADLEKFYSISIKELQTLNAVRSLDWLSWENLSRNEAAAKVSRFWLRRNPQLLSQDVVVLDVGSGFVKVGFCGEDAPRAMLPTAMATATADENREDEAAPVSGDSAQKKSQVFYGEEAILQENAVITRPVQRGELQLTAPEKDAMENLLEHVFRNVLGVEQEDLDACSATDLPCLIADTMPLGQGSYGTRQWIAEVMFEKIKVKSLAIFNTAALSLFSTGRTRGLVVESGEGITQAVPVFEGYAIPHAIFKMKVAGQDITQRIKTLMAEELGEAQSYRTMEAMKEKVCFVAPSGHNGMPAAASDSGDEEARSFELPDGKIIQVSEKIRSSATEILFGGVEGEASMQKICLDAVNTVDLDFRQDLVKSVVVAGGTSMLPNLAPRLRTELKSALASDLSRTVEVVSDSQRRFAAWIGGSMFASLSTFDQVAITKQEYEDGKADVRGLVARKTF</sequence>
<feature type="domain" description="DEAD-box RNA helicase Q" evidence="15">
    <location>
        <begin position="785"/>
        <end position="813"/>
    </location>
</feature>
<evidence type="ECO:0000256" key="1">
    <source>
        <dbReference type="ARBA" id="ARBA00006752"/>
    </source>
</evidence>
<dbReference type="Pfam" id="PF00022">
    <property type="entry name" value="Actin"/>
    <property type="match status" value="1"/>
</dbReference>
<dbReference type="PANTHER" id="PTHR47958">
    <property type="entry name" value="ATP-DEPENDENT RNA HELICASE DBP3"/>
    <property type="match status" value="1"/>
</dbReference>
<comment type="caution">
    <text evidence="16">The sequence shown here is derived from an EMBL/GenBank/DDBJ whole genome shotgun (WGS) entry which is preliminary data.</text>
</comment>
<evidence type="ECO:0000256" key="5">
    <source>
        <dbReference type="ARBA" id="ARBA00022806"/>
    </source>
</evidence>
<dbReference type="SUPFAM" id="SSF53067">
    <property type="entry name" value="Actin-like ATPase domain"/>
    <property type="match status" value="2"/>
</dbReference>
<keyword evidence="5" id="KW-0347">Helicase</keyword>
<dbReference type="Gene3D" id="3.90.640.10">
    <property type="entry name" value="Actin, Chain A, domain 4"/>
    <property type="match status" value="1"/>
</dbReference>
<dbReference type="SMART" id="SM00490">
    <property type="entry name" value="HELICc"/>
    <property type="match status" value="1"/>
</dbReference>
<dbReference type="SUPFAM" id="SSF82199">
    <property type="entry name" value="SET domain"/>
    <property type="match status" value="1"/>
</dbReference>
<dbReference type="InterPro" id="IPR027417">
    <property type="entry name" value="P-loop_NTPase"/>
</dbReference>
<evidence type="ECO:0000259" key="12">
    <source>
        <dbReference type="PROSITE" id="PS50280"/>
    </source>
</evidence>
<feature type="short sequence motif" description="Q motif" evidence="9">
    <location>
        <begin position="785"/>
        <end position="813"/>
    </location>
</feature>
<dbReference type="InterPro" id="IPR001214">
    <property type="entry name" value="SET_dom"/>
</dbReference>
<feature type="region of interest" description="Disordered" evidence="11">
    <location>
        <begin position="1223"/>
        <end position="1243"/>
    </location>
</feature>
<dbReference type="SMART" id="SM00268">
    <property type="entry name" value="ACTIN"/>
    <property type="match status" value="1"/>
</dbReference>
<dbReference type="PROSITE" id="PS51195">
    <property type="entry name" value="Q_MOTIF"/>
    <property type="match status" value="1"/>
</dbReference>
<dbReference type="GO" id="GO:0003724">
    <property type="term" value="F:RNA helicase activity"/>
    <property type="evidence" value="ECO:0007669"/>
    <property type="project" value="UniProtKB-EC"/>
</dbReference>
<dbReference type="EMBL" id="CAMXCT020006810">
    <property type="protein sequence ID" value="CAL1173800.1"/>
    <property type="molecule type" value="Genomic_DNA"/>
</dbReference>
<dbReference type="FunFam" id="3.40.50.300:FF:000031">
    <property type="entry name" value="Eukaryotic initiation factor 4A-III"/>
    <property type="match status" value="1"/>
</dbReference>
<dbReference type="EC" id="3.6.4.13" evidence="2"/>
<evidence type="ECO:0000256" key="2">
    <source>
        <dbReference type="ARBA" id="ARBA00012552"/>
    </source>
</evidence>
<dbReference type="CDD" id="cd18787">
    <property type="entry name" value="SF2_C_DEAD"/>
    <property type="match status" value="1"/>
</dbReference>
<evidence type="ECO:0000256" key="8">
    <source>
        <dbReference type="ARBA" id="ARBA00047984"/>
    </source>
</evidence>
<evidence type="ECO:0000256" key="3">
    <source>
        <dbReference type="ARBA" id="ARBA00022741"/>
    </source>
</evidence>
<evidence type="ECO:0000313" key="17">
    <source>
        <dbReference type="EMBL" id="CAL1173800.1"/>
    </source>
</evidence>
<dbReference type="Gene3D" id="3.40.50.300">
    <property type="entry name" value="P-loop containing nucleotide triphosphate hydrolases"/>
    <property type="match status" value="2"/>
</dbReference>
<feature type="domain" description="Helicase ATP-binding" evidence="13">
    <location>
        <begin position="816"/>
        <end position="986"/>
    </location>
</feature>
<proteinExistence type="inferred from homology"/>
<feature type="domain" description="SET" evidence="12">
    <location>
        <begin position="7"/>
        <end position="217"/>
    </location>
</feature>
<feature type="domain" description="Helicase C-terminal" evidence="14">
    <location>
        <begin position="997"/>
        <end position="1158"/>
    </location>
</feature>
<reference evidence="17" key="2">
    <citation type="submission" date="2024-04" db="EMBL/GenBank/DDBJ databases">
        <authorList>
            <person name="Chen Y."/>
            <person name="Shah S."/>
            <person name="Dougan E. K."/>
            <person name="Thang M."/>
            <person name="Chan C."/>
        </authorList>
    </citation>
    <scope>NUCLEOTIDE SEQUENCE [LARGE SCALE GENOMIC DNA]</scope>
</reference>
<evidence type="ECO:0000313" key="16">
    <source>
        <dbReference type="EMBL" id="CAI4020425.1"/>
    </source>
</evidence>
<evidence type="ECO:0000259" key="13">
    <source>
        <dbReference type="PROSITE" id="PS51192"/>
    </source>
</evidence>
<keyword evidence="6" id="KW-0067">ATP-binding</keyword>
<dbReference type="Pfam" id="PF00271">
    <property type="entry name" value="Helicase_C"/>
    <property type="match status" value="1"/>
</dbReference>
<keyword evidence="18" id="KW-1185">Reference proteome</keyword>
<keyword evidence="3" id="KW-0547">Nucleotide-binding</keyword>
<dbReference type="EMBL" id="CAMXCT010006810">
    <property type="protein sequence ID" value="CAI4020425.1"/>
    <property type="molecule type" value="Genomic_DNA"/>
</dbReference>
<dbReference type="FunFam" id="3.40.50.300:FF:000849">
    <property type="entry name" value="ATP-dependent RNA helicase DBP5"/>
    <property type="match status" value="1"/>
</dbReference>
<keyword evidence="7" id="KW-0694">RNA-binding</keyword>
<dbReference type="GO" id="GO:0005524">
    <property type="term" value="F:ATP binding"/>
    <property type="evidence" value="ECO:0007669"/>
    <property type="project" value="UniProtKB-KW"/>
</dbReference>
<dbReference type="PROSITE" id="PS51192">
    <property type="entry name" value="HELICASE_ATP_BIND_1"/>
    <property type="match status" value="1"/>
</dbReference>
<evidence type="ECO:0000256" key="9">
    <source>
        <dbReference type="PROSITE-ProRule" id="PRU00552"/>
    </source>
</evidence>
<dbReference type="OrthoDB" id="436844at2759"/>
<dbReference type="InterPro" id="IPR000629">
    <property type="entry name" value="RNA-helicase_DEAD-box_CS"/>
</dbReference>
<evidence type="ECO:0000259" key="14">
    <source>
        <dbReference type="PROSITE" id="PS51194"/>
    </source>
</evidence>